<feature type="region of interest" description="Disordered" evidence="5">
    <location>
        <begin position="279"/>
        <end position="311"/>
    </location>
</feature>
<dbReference type="AlphaFoldDB" id="R4XJJ0"/>
<evidence type="ECO:0000259" key="8">
    <source>
        <dbReference type="PROSITE" id="PS51294"/>
    </source>
</evidence>
<comment type="caution">
    <text evidence="9">The sequence shown here is derived from an EMBL/GenBank/DDBJ whole genome shotgun (WGS) entry which is preliminary data.</text>
</comment>
<feature type="compositionally biased region" description="Polar residues" evidence="5">
    <location>
        <begin position="100"/>
        <end position="126"/>
    </location>
</feature>
<evidence type="ECO:0000256" key="2">
    <source>
        <dbReference type="ARBA" id="ARBA00023125"/>
    </source>
</evidence>
<feature type="domain" description="HTH myb-type" evidence="8">
    <location>
        <begin position="314"/>
        <end position="362"/>
    </location>
</feature>
<protein>
    <submittedName>
        <fullName evidence="9">Uncharacterized protein</fullName>
    </submittedName>
</protein>
<dbReference type="STRING" id="1097556.R4XJJ0"/>
<dbReference type="OrthoDB" id="2143914at2759"/>
<feature type="domain" description="SANT" evidence="7">
    <location>
        <begin position="437"/>
        <end position="486"/>
    </location>
</feature>
<dbReference type="SMART" id="SM00717">
    <property type="entry name" value="SANT"/>
    <property type="match status" value="3"/>
</dbReference>
<dbReference type="GO" id="GO:0042796">
    <property type="term" value="P:snRNA transcription by RNA polymerase III"/>
    <property type="evidence" value="ECO:0007669"/>
    <property type="project" value="TreeGrafter"/>
</dbReference>
<feature type="domain" description="Myb-like" evidence="6">
    <location>
        <begin position="307"/>
        <end position="358"/>
    </location>
</feature>
<dbReference type="eggNOG" id="KOG0048">
    <property type="taxonomic scope" value="Eukaryota"/>
</dbReference>
<feature type="domain" description="Myb-like" evidence="6">
    <location>
        <begin position="359"/>
        <end position="433"/>
    </location>
</feature>
<feature type="domain" description="HTH myb-type" evidence="8">
    <location>
        <begin position="434"/>
        <end position="488"/>
    </location>
</feature>
<gene>
    <name evidence="9" type="ORF">TAPDE_005124</name>
</gene>
<organism evidence="9 10">
    <name type="scientific">Taphrina deformans (strain PYCC 5710 / ATCC 11124 / CBS 356.35 / IMI 108563 / JCM 9778 / NBRC 8474)</name>
    <name type="common">Peach leaf curl fungus</name>
    <name type="synonym">Lalaria deformans</name>
    <dbReference type="NCBI Taxonomy" id="1097556"/>
    <lineage>
        <taxon>Eukaryota</taxon>
        <taxon>Fungi</taxon>
        <taxon>Dikarya</taxon>
        <taxon>Ascomycota</taxon>
        <taxon>Taphrinomycotina</taxon>
        <taxon>Taphrinomycetes</taxon>
        <taxon>Taphrinales</taxon>
        <taxon>Taphrinaceae</taxon>
        <taxon>Taphrina</taxon>
    </lineage>
</organism>
<dbReference type="EMBL" id="CAHR02000274">
    <property type="protein sequence ID" value="CCG84623.1"/>
    <property type="molecule type" value="Genomic_DNA"/>
</dbReference>
<evidence type="ECO:0000259" key="7">
    <source>
        <dbReference type="PROSITE" id="PS51293"/>
    </source>
</evidence>
<dbReference type="InterPro" id="IPR051575">
    <property type="entry name" value="Myb-like_DNA-bd"/>
</dbReference>
<dbReference type="SUPFAM" id="SSF46689">
    <property type="entry name" value="Homeodomain-like"/>
    <property type="match status" value="2"/>
</dbReference>
<evidence type="ECO:0000256" key="1">
    <source>
        <dbReference type="ARBA" id="ARBA00023015"/>
    </source>
</evidence>
<keyword evidence="2" id="KW-0238">DNA-binding</keyword>
<evidence type="ECO:0000313" key="9">
    <source>
        <dbReference type="EMBL" id="CCG84623.1"/>
    </source>
</evidence>
<feature type="compositionally biased region" description="Basic and acidic residues" evidence="5">
    <location>
        <begin position="279"/>
        <end position="289"/>
    </location>
</feature>
<evidence type="ECO:0000313" key="10">
    <source>
        <dbReference type="Proteomes" id="UP000013776"/>
    </source>
</evidence>
<dbReference type="GO" id="GO:0001006">
    <property type="term" value="F:RNA polymerase III type 3 promoter sequence-specific DNA binding"/>
    <property type="evidence" value="ECO:0007669"/>
    <property type="project" value="TreeGrafter"/>
</dbReference>
<sequence length="506" mass="57254">MGSPYDYQSIGLGISFEPQLATAKSSTGLLRNEYHNMHYPSAINAPKLELQSRSLDLPSSKILHYRAQSAVVPQRATFEQHDTSDSVRAPRSAHPLQRPFPSSSQRFIPDYSQSSPVTPDDNSTRVTFPYSLPRTDAREQQAQRETVQDRRQRRHMPEYSTQIHQYSNVPQYMNSPIAHLNRQESGSSHSGSSYLYMSPSVGSTPYSDAGNFPVSDTYGIHSQYDTPNLMHSPVFEQDRQGRFDEHNDMPEDPYVPTVMTNFPPLRPSALRRNITDESRNTLESHDDARSVATSPASSESGGPSQKEKKVAYSRWTSAEDLLLKDAIASHGDGKWSLVSQMVPGRTPMQCSTRWQGALNTTIHKGRWDPEEDAILIKSVAEWQAWHLADNKDSQSPEALQEELYKNIPWSNIAQLLPRPRTGVQALARWSEALDPRITKGKWTTAEDTALLRGISKYGKCWIKIANCVKGRTQRQCRTRYCQISDKKRRVRGGPVRQSPEQLHFSE</sequence>
<dbReference type="InterPro" id="IPR009057">
    <property type="entry name" value="Homeodomain-like_sf"/>
</dbReference>
<feature type="domain" description="Myb-like" evidence="6">
    <location>
        <begin position="434"/>
        <end position="484"/>
    </location>
</feature>
<dbReference type="CDD" id="cd00167">
    <property type="entry name" value="SANT"/>
    <property type="match status" value="3"/>
</dbReference>
<name>R4XJJ0_TAPDE</name>
<dbReference type="PANTHER" id="PTHR46621:SF1">
    <property type="entry name" value="SNRNA-ACTIVATING PROTEIN COMPLEX SUBUNIT 4"/>
    <property type="match status" value="1"/>
</dbReference>
<dbReference type="GO" id="GO:0000978">
    <property type="term" value="F:RNA polymerase II cis-regulatory region sequence-specific DNA binding"/>
    <property type="evidence" value="ECO:0007669"/>
    <property type="project" value="TreeGrafter"/>
</dbReference>
<dbReference type="GO" id="GO:0019185">
    <property type="term" value="C:snRNA-activating protein complex"/>
    <property type="evidence" value="ECO:0007669"/>
    <property type="project" value="TreeGrafter"/>
</dbReference>
<evidence type="ECO:0000256" key="4">
    <source>
        <dbReference type="ARBA" id="ARBA00023242"/>
    </source>
</evidence>
<evidence type="ECO:0000259" key="6">
    <source>
        <dbReference type="PROSITE" id="PS50090"/>
    </source>
</evidence>
<keyword evidence="1" id="KW-0805">Transcription regulation</keyword>
<keyword evidence="3" id="KW-0804">Transcription</keyword>
<dbReference type="PANTHER" id="PTHR46621">
    <property type="entry name" value="SNRNA-ACTIVATING PROTEIN COMPLEX SUBUNIT 4"/>
    <property type="match status" value="1"/>
</dbReference>
<keyword evidence="4" id="KW-0539">Nucleus</keyword>
<dbReference type="InterPro" id="IPR001005">
    <property type="entry name" value="SANT/Myb"/>
</dbReference>
<dbReference type="PROSITE" id="PS51294">
    <property type="entry name" value="HTH_MYB"/>
    <property type="match status" value="2"/>
</dbReference>
<feature type="compositionally biased region" description="Basic and acidic residues" evidence="5">
    <location>
        <begin position="135"/>
        <end position="150"/>
    </location>
</feature>
<dbReference type="Proteomes" id="UP000013776">
    <property type="component" value="Unassembled WGS sequence"/>
</dbReference>
<evidence type="ECO:0000256" key="3">
    <source>
        <dbReference type="ARBA" id="ARBA00023163"/>
    </source>
</evidence>
<dbReference type="PROSITE" id="PS50090">
    <property type="entry name" value="MYB_LIKE"/>
    <property type="match status" value="3"/>
</dbReference>
<feature type="compositionally biased region" description="Polar residues" evidence="5">
    <location>
        <begin position="291"/>
        <end position="303"/>
    </location>
</feature>
<feature type="region of interest" description="Disordered" evidence="5">
    <location>
        <begin position="72"/>
        <end position="155"/>
    </location>
</feature>
<reference evidence="9 10" key="1">
    <citation type="journal article" date="2013" name="MBio">
        <title>Genome sequencing of the plant pathogen Taphrina deformans, the causal agent of peach leaf curl.</title>
        <authorList>
            <person name="Cisse O.H."/>
            <person name="Almeida J.M.G.C.F."/>
            <person name="Fonseca A."/>
            <person name="Kumar A.A."/>
            <person name="Salojaervi J."/>
            <person name="Overmyer K."/>
            <person name="Hauser P.M."/>
            <person name="Pagni M."/>
        </authorList>
    </citation>
    <scope>NUCLEOTIDE SEQUENCE [LARGE SCALE GENOMIC DNA]</scope>
    <source>
        <strain evidence="10">PYCC 5710 / ATCC 11124 / CBS 356.35 / IMI 108563 / JCM 9778 / NBRC 8474</strain>
    </source>
</reference>
<accession>R4XJJ0</accession>
<dbReference type="InterPro" id="IPR017884">
    <property type="entry name" value="SANT_dom"/>
</dbReference>
<dbReference type="PROSITE" id="PS51293">
    <property type="entry name" value="SANT"/>
    <property type="match status" value="1"/>
</dbReference>
<proteinExistence type="predicted"/>
<dbReference type="GO" id="GO:0042795">
    <property type="term" value="P:snRNA transcription by RNA polymerase II"/>
    <property type="evidence" value="ECO:0007669"/>
    <property type="project" value="TreeGrafter"/>
</dbReference>
<dbReference type="Gene3D" id="1.10.10.60">
    <property type="entry name" value="Homeodomain-like"/>
    <property type="match status" value="3"/>
</dbReference>
<dbReference type="InterPro" id="IPR017930">
    <property type="entry name" value="Myb_dom"/>
</dbReference>
<evidence type="ECO:0000256" key="5">
    <source>
        <dbReference type="SAM" id="MobiDB-lite"/>
    </source>
</evidence>
<keyword evidence="10" id="KW-1185">Reference proteome</keyword>
<dbReference type="VEuPathDB" id="FungiDB:TAPDE_005124"/>
<dbReference type="Pfam" id="PF00249">
    <property type="entry name" value="Myb_DNA-binding"/>
    <property type="match status" value="2"/>
</dbReference>